<comment type="caution">
    <text evidence="2">The sequence shown here is derived from an EMBL/GenBank/DDBJ whole genome shotgun (WGS) entry which is preliminary data.</text>
</comment>
<evidence type="ECO:0000256" key="1">
    <source>
        <dbReference type="SAM" id="Phobius"/>
    </source>
</evidence>
<proteinExistence type="predicted"/>
<protein>
    <submittedName>
        <fullName evidence="2">Uncharacterized protein</fullName>
    </submittedName>
</protein>
<keyword evidence="1" id="KW-0472">Membrane</keyword>
<dbReference type="AlphaFoldDB" id="A0A644VCA6"/>
<feature type="transmembrane region" description="Helical" evidence="1">
    <location>
        <begin position="79"/>
        <end position="98"/>
    </location>
</feature>
<feature type="transmembrane region" description="Helical" evidence="1">
    <location>
        <begin position="12"/>
        <end position="35"/>
    </location>
</feature>
<feature type="transmembrane region" description="Helical" evidence="1">
    <location>
        <begin position="151"/>
        <end position="172"/>
    </location>
</feature>
<keyword evidence="1" id="KW-1133">Transmembrane helix</keyword>
<organism evidence="2">
    <name type="scientific">bioreactor metagenome</name>
    <dbReference type="NCBI Taxonomy" id="1076179"/>
    <lineage>
        <taxon>unclassified sequences</taxon>
        <taxon>metagenomes</taxon>
        <taxon>ecological metagenomes</taxon>
    </lineage>
</organism>
<sequence length="238" mass="26495">MTEQTQHTQRSALCMALIYFLPVCIILAYLSWIVPLLTSLSNSLTDGMFASLMFLLPIAALIGVLTYRKTVGRETTKWVTILILALVLLLVINIGMGITNIIDGAFTSPAMLTNFLRTPIWVTPFYFVLILAPLFSLVVPKLCKARKPQKILSGVSKGFAVFSFFYLIYAMYSGIAGDAYDVVVPGMPPAYPWYISPMFMLSLAIIWALFGLAVGACMIWLCRKSENDVCMRTECDEK</sequence>
<evidence type="ECO:0000313" key="2">
    <source>
        <dbReference type="EMBL" id="MPL88976.1"/>
    </source>
</evidence>
<feature type="transmembrane region" description="Helical" evidence="1">
    <location>
        <begin position="118"/>
        <end position="139"/>
    </location>
</feature>
<feature type="transmembrane region" description="Helical" evidence="1">
    <location>
        <begin position="47"/>
        <end position="67"/>
    </location>
</feature>
<name>A0A644VCA6_9ZZZZ</name>
<keyword evidence="1" id="KW-0812">Transmembrane</keyword>
<reference evidence="2" key="1">
    <citation type="submission" date="2019-08" db="EMBL/GenBank/DDBJ databases">
        <authorList>
            <person name="Kucharzyk K."/>
            <person name="Murdoch R.W."/>
            <person name="Higgins S."/>
            <person name="Loffler F."/>
        </authorList>
    </citation>
    <scope>NUCLEOTIDE SEQUENCE</scope>
</reference>
<gene>
    <name evidence="2" type="ORF">SDC9_35006</name>
</gene>
<feature type="transmembrane region" description="Helical" evidence="1">
    <location>
        <begin position="192"/>
        <end position="222"/>
    </location>
</feature>
<dbReference type="EMBL" id="VSSQ01000269">
    <property type="protein sequence ID" value="MPL88976.1"/>
    <property type="molecule type" value="Genomic_DNA"/>
</dbReference>
<accession>A0A644VCA6</accession>